<dbReference type="Proteomes" id="UP000198558">
    <property type="component" value="Unassembled WGS sequence"/>
</dbReference>
<evidence type="ECO:0000313" key="2">
    <source>
        <dbReference type="EMBL" id="GFI41873.1"/>
    </source>
</evidence>
<feature type="transmembrane region" description="Helical" evidence="1">
    <location>
        <begin position="12"/>
        <end position="35"/>
    </location>
</feature>
<proteinExistence type="predicted"/>
<keyword evidence="4" id="KW-1185">Reference proteome</keyword>
<dbReference type="AlphaFoldDB" id="A0A1I0G1B7"/>
<reference evidence="2 5" key="3">
    <citation type="journal article" date="2020" name="Microbiome">
        <title>Single-cell genomics of uncultured bacteria reveals dietary fiber responders in the mouse gut microbiota.</title>
        <authorList>
            <person name="Chijiiwa R."/>
            <person name="Hosokawa M."/>
            <person name="Kogawa M."/>
            <person name="Nishikawa Y."/>
            <person name="Ide K."/>
            <person name="Sakanashi C."/>
            <person name="Takahashi K."/>
            <person name="Takeyama H."/>
        </authorList>
    </citation>
    <scope>NUCLEOTIDE SEQUENCE [LARGE SCALE GENOMIC DNA]</scope>
    <source>
        <strain evidence="2">IMSAGC_017</strain>
    </source>
</reference>
<evidence type="ECO:0000313" key="5">
    <source>
        <dbReference type="Proteomes" id="UP000490821"/>
    </source>
</evidence>
<evidence type="ECO:0000313" key="4">
    <source>
        <dbReference type="Proteomes" id="UP000198558"/>
    </source>
</evidence>
<keyword evidence="1" id="KW-1133">Transmembrane helix</keyword>
<dbReference type="RefSeq" id="WP_257606883.1">
    <property type="nucleotide sequence ID" value="NZ_BLMI01000235.1"/>
</dbReference>
<keyword evidence="1" id="KW-0472">Membrane</keyword>
<gene>
    <name evidence="2" type="ORF">IMSAGC017_01918</name>
    <name evidence="3" type="ORF">SAMN04489758_12427</name>
</gene>
<keyword evidence="1" id="KW-0812">Transmembrane</keyword>
<reference evidence="3" key="2">
    <citation type="submission" date="2016-10" db="EMBL/GenBank/DDBJ databases">
        <authorList>
            <person name="de Groot N.N."/>
        </authorList>
    </citation>
    <scope>NUCLEOTIDE SEQUENCE [LARGE SCALE GENOMIC DNA]</scope>
    <source>
        <strain evidence="3">DSM 1551</strain>
    </source>
</reference>
<reference evidence="4" key="1">
    <citation type="submission" date="2016-10" db="EMBL/GenBank/DDBJ databases">
        <authorList>
            <person name="Varghese N."/>
            <person name="Submissions S."/>
        </authorList>
    </citation>
    <scope>NUCLEOTIDE SEQUENCE [LARGE SCALE GENOMIC DNA]</scope>
    <source>
        <strain evidence="4">DSM 1551</strain>
    </source>
</reference>
<name>A0A1I0G1B7_9FIRM</name>
<dbReference type="EMBL" id="BLMI01000235">
    <property type="protein sequence ID" value="GFI41873.1"/>
    <property type="molecule type" value="Genomic_DNA"/>
</dbReference>
<accession>A0A1I0G1B7</accession>
<dbReference type="Proteomes" id="UP000490821">
    <property type="component" value="Unassembled WGS sequence"/>
</dbReference>
<dbReference type="EMBL" id="FOIN01000024">
    <property type="protein sequence ID" value="SET64464.1"/>
    <property type="molecule type" value="Genomic_DNA"/>
</dbReference>
<sequence length="40" mass="4357">MEYKDFNLTGKGIFTIIVGVLVLGSVIANLSTYLVDLIIL</sequence>
<protein>
    <submittedName>
        <fullName evidence="3">Uncharacterized protein</fullName>
    </submittedName>
</protein>
<evidence type="ECO:0000256" key="1">
    <source>
        <dbReference type="SAM" id="Phobius"/>
    </source>
</evidence>
<dbReference type="GeneID" id="78289850"/>
<organism evidence="3 4">
    <name type="scientific">Thomasclavelia cocleata</name>
    <dbReference type="NCBI Taxonomy" id="69824"/>
    <lineage>
        <taxon>Bacteria</taxon>
        <taxon>Bacillati</taxon>
        <taxon>Bacillota</taxon>
        <taxon>Erysipelotrichia</taxon>
        <taxon>Erysipelotrichales</taxon>
        <taxon>Coprobacillaceae</taxon>
        <taxon>Thomasclavelia</taxon>
    </lineage>
</organism>
<evidence type="ECO:0000313" key="3">
    <source>
        <dbReference type="EMBL" id="SET64464.1"/>
    </source>
</evidence>